<evidence type="ECO:0000313" key="19">
    <source>
        <dbReference type="Proteomes" id="UP000664859"/>
    </source>
</evidence>
<comment type="caution">
    <text evidence="18">The sequence shown here is derived from an EMBL/GenBank/DDBJ whole genome shotgun (WGS) entry which is preliminary data.</text>
</comment>
<keyword evidence="15" id="KW-1208">Phospholipid metabolism</keyword>
<evidence type="ECO:0000256" key="6">
    <source>
        <dbReference type="ARBA" id="ARBA00012487"/>
    </source>
</evidence>
<accession>A0A836CLK4</accession>
<keyword evidence="19" id="KW-1185">Reference proteome</keyword>
<dbReference type="GO" id="GO:0016024">
    <property type="term" value="P:CDP-diacylglycerol biosynthetic process"/>
    <property type="evidence" value="ECO:0007669"/>
    <property type="project" value="UniProtKB-UniPathway"/>
</dbReference>
<comment type="catalytic activity">
    <reaction evidence="1 16">
        <text>a 1,2-diacyl-sn-glycero-3-phosphate + CTP + H(+) = a CDP-1,2-diacyl-sn-glycerol + diphosphate</text>
        <dbReference type="Rhea" id="RHEA:16229"/>
        <dbReference type="ChEBI" id="CHEBI:15378"/>
        <dbReference type="ChEBI" id="CHEBI:33019"/>
        <dbReference type="ChEBI" id="CHEBI:37563"/>
        <dbReference type="ChEBI" id="CHEBI:58332"/>
        <dbReference type="ChEBI" id="CHEBI:58608"/>
        <dbReference type="EC" id="2.7.7.41"/>
    </reaction>
</comment>
<keyword evidence="9 16" id="KW-0812">Transmembrane</keyword>
<dbReference type="PANTHER" id="PTHR13773:SF8">
    <property type="entry name" value="PHOSPHATIDATE CYTIDYLYLTRANSFERASE, PHOTORECEPTOR-SPECIFIC"/>
    <property type="match status" value="1"/>
</dbReference>
<dbReference type="GO" id="GO:0004605">
    <property type="term" value="F:phosphatidate cytidylyltransferase activity"/>
    <property type="evidence" value="ECO:0007669"/>
    <property type="project" value="UniProtKB-EC"/>
</dbReference>
<protein>
    <recommendedName>
        <fullName evidence="6 16">Phosphatidate cytidylyltransferase</fullName>
        <ecNumber evidence="6 16">2.7.7.41</ecNumber>
    </recommendedName>
</protein>
<comment type="similarity">
    <text evidence="5 16">Belongs to the CDS family.</text>
</comment>
<feature type="transmembrane region" description="Helical" evidence="17">
    <location>
        <begin position="137"/>
        <end position="156"/>
    </location>
</feature>
<dbReference type="UniPathway" id="UPA00557">
    <property type="reaction ID" value="UER00614"/>
</dbReference>
<evidence type="ECO:0000256" key="2">
    <source>
        <dbReference type="ARBA" id="ARBA00004141"/>
    </source>
</evidence>
<evidence type="ECO:0000256" key="11">
    <source>
        <dbReference type="ARBA" id="ARBA00022989"/>
    </source>
</evidence>
<keyword evidence="8 16" id="KW-0808">Transferase</keyword>
<evidence type="ECO:0000256" key="8">
    <source>
        <dbReference type="ARBA" id="ARBA00022679"/>
    </source>
</evidence>
<evidence type="ECO:0000256" key="14">
    <source>
        <dbReference type="ARBA" id="ARBA00023209"/>
    </source>
</evidence>
<evidence type="ECO:0000256" key="17">
    <source>
        <dbReference type="SAM" id="Phobius"/>
    </source>
</evidence>
<evidence type="ECO:0000256" key="12">
    <source>
        <dbReference type="ARBA" id="ARBA00023098"/>
    </source>
</evidence>
<dbReference type="OrthoDB" id="10260889at2759"/>
<evidence type="ECO:0000256" key="16">
    <source>
        <dbReference type="RuleBase" id="RU003938"/>
    </source>
</evidence>
<name>A0A836CLK4_9STRA</name>
<proteinExistence type="inferred from homology"/>
<organism evidence="18 19">
    <name type="scientific">Tribonema minus</name>
    <dbReference type="NCBI Taxonomy" id="303371"/>
    <lineage>
        <taxon>Eukaryota</taxon>
        <taxon>Sar</taxon>
        <taxon>Stramenopiles</taxon>
        <taxon>Ochrophyta</taxon>
        <taxon>PX clade</taxon>
        <taxon>Xanthophyceae</taxon>
        <taxon>Tribonematales</taxon>
        <taxon>Tribonemataceae</taxon>
        <taxon>Tribonema</taxon>
    </lineage>
</organism>
<keyword evidence="12" id="KW-0443">Lipid metabolism</keyword>
<sequence length="271" mass="29629">MKWLVFGVGAFFAYGRLLCHEAVATSHPMGPVLSAFVRWHLPATAALYMGIFISFIFSLQMRQSYSYQLGQFAAAHYATFICLSSTLVSFAMRAGMFWFALPSLLVIVNDIAAYLCGCMFGKTQLTVLSPRKTREGFIGAAVVTAFTAMILAQSWLSSPWIFEPSNVMLRGTMTEIAPTKMSEFLYLPLGGNYELQLTRAQVHALGISLLVSLIGPFGGFFASAVKRAYGAKDFGNSIPGHGGVADRFDCQVLLLPLVYFYIKACCPDLGV</sequence>
<dbReference type="PROSITE" id="PS01315">
    <property type="entry name" value="CDS"/>
    <property type="match status" value="1"/>
</dbReference>
<evidence type="ECO:0000256" key="7">
    <source>
        <dbReference type="ARBA" id="ARBA00022516"/>
    </source>
</evidence>
<evidence type="ECO:0000256" key="10">
    <source>
        <dbReference type="ARBA" id="ARBA00022695"/>
    </source>
</evidence>
<gene>
    <name evidence="18" type="ORF">JKP88DRAFT_13241</name>
</gene>
<evidence type="ECO:0000256" key="3">
    <source>
        <dbReference type="ARBA" id="ARBA00005119"/>
    </source>
</evidence>
<comment type="pathway">
    <text evidence="4">Lipid metabolism.</text>
</comment>
<evidence type="ECO:0000313" key="18">
    <source>
        <dbReference type="EMBL" id="KAG5190842.1"/>
    </source>
</evidence>
<feature type="transmembrane region" description="Helical" evidence="17">
    <location>
        <begin position="69"/>
        <end position="90"/>
    </location>
</feature>
<comment type="subcellular location">
    <subcellularLocation>
        <location evidence="2">Membrane</location>
        <topology evidence="2">Multi-pass membrane protein</topology>
    </subcellularLocation>
</comment>
<dbReference type="EC" id="2.7.7.41" evidence="6 16"/>
<evidence type="ECO:0000256" key="4">
    <source>
        <dbReference type="ARBA" id="ARBA00005189"/>
    </source>
</evidence>
<dbReference type="AlphaFoldDB" id="A0A836CLK4"/>
<evidence type="ECO:0000256" key="9">
    <source>
        <dbReference type="ARBA" id="ARBA00022692"/>
    </source>
</evidence>
<dbReference type="PANTHER" id="PTHR13773">
    <property type="entry name" value="PHOSPHATIDATE CYTIDYLYLTRANSFERASE"/>
    <property type="match status" value="1"/>
</dbReference>
<evidence type="ECO:0000256" key="13">
    <source>
        <dbReference type="ARBA" id="ARBA00023136"/>
    </source>
</evidence>
<dbReference type="EMBL" id="JAFCMP010000027">
    <property type="protein sequence ID" value="KAG5190842.1"/>
    <property type="molecule type" value="Genomic_DNA"/>
</dbReference>
<dbReference type="InterPro" id="IPR000374">
    <property type="entry name" value="PC_trans"/>
</dbReference>
<keyword evidence="11 17" id="KW-1133">Transmembrane helix</keyword>
<reference evidence="18" key="1">
    <citation type="submission" date="2021-02" db="EMBL/GenBank/DDBJ databases">
        <title>First Annotated Genome of the Yellow-green Alga Tribonema minus.</title>
        <authorList>
            <person name="Mahan K.M."/>
        </authorList>
    </citation>
    <scope>NUCLEOTIDE SEQUENCE</scope>
    <source>
        <strain evidence="18">UTEX B ZZ1240</strain>
    </source>
</reference>
<dbReference type="GO" id="GO:0005789">
    <property type="term" value="C:endoplasmic reticulum membrane"/>
    <property type="evidence" value="ECO:0007669"/>
    <property type="project" value="TreeGrafter"/>
</dbReference>
<dbReference type="Proteomes" id="UP000664859">
    <property type="component" value="Unassembled WGS sequence"/>
</dbReference>
<keyword evidence="7" id="KW-0444">Lipid biosynthesis</keyword>
<keyword evidence="10 16" id="KW-0548">Nucleotidyltransferase</keyword>
<evidence type="ECO:0000256" key="5">
    <source>
        <dbReference type="ARBA" id="ARBA00010185"/>
    </source>
</evidence>
<keyword evidence="13 17" id="KW-0472">Membrane</keyword>
<feature type="transmembrane region" description="Helical" evidence="17">
    <location>
        <begin position="96"/>
        <end position="116"/>
    </location>
</feature>
<dbReference type="Pfam" id="PF01148">
    <property type="entry name" value="CTP_transf_1"/>
    <property type="match status" value="1"/>
</dbReference>
<feature type="transmembrane region" description="Helical" evidence="17">
    <location>
        <begin position="35"/>
        <end position="57"/>
    </location>
</feature>
<evidence type="ECO:0000256" key="15">
    <source>
        <dbReference type="ARBA" id="ARBA00023264"/>
    </source>
</evidence>
<dbReference type="InterPro" id="IPR016720">
    <property type="entry name" value="PC_Trfase_euk"/>
</dbReference>
<comment type="pathway">
    <text evidence="3 16">Phospholipid metabolism; CDP-diacylglycerol biosynthesis; CDP-diacylglycerol from sn-glycerol 3-phosphate: step 3/3.</text>
</comment>
<keyword evidence="14" id="KW-0594">Phospholipid biosynthesis</keyword>
<evidence type="ECO:0000256" key="1">
    <source>
        <dbReference type="ARBA" id="ARBA00001698"/>
    </source>
</evidence>
<feature type="transmembrane region" description="Helical" evidence="17">
    <location>
        <begin position="202"/>
        <end position="222"/>
    </location>
</feature>